<dbReference type="RefSeq" id="WP_130482410.1">
    <property type="nucleotide sequence ID" value="NZ_SGWV01000010.1"/>
</dbReference>
<dbReference type="Proteomes" id="UP000293433">
    <property type="component" value="Unassembled WGS sequence"/>
</dbReference>
<sequence length="79" mass="8536">MGSDVKYQETMREVLRQLVDRAAEKSGSTSPFEQGVQMGYFEAVNAILGELETFGIDPAEVGMAGFNPLSMLGPHQKAA</sequence>
<organism evidence="1 2">
    <name type="scientific">Sphaerotilus mobilis</name>
    <dbReference type="NCBI Taxonomy" id="47994"/>
    <lineage>
        <taxon>Bacteria</taxon>
        <taxon>Pseudomonadati</taxon>
        <taxon>Pseudomonadota</taxon>
        <taxon>Betaproteobacteria</taxon>
        <taxon>Burkholderiales</taxon>
        <taxon>Sphaerotilaceae</taxon>
        <taxon>Sphaerotilus</taxon>
    </lineage>
</organism>
<dbReference type="AlphaFoldDB" id="A0A4Q7LFI9"/>
<accession>A0A4Q7LFI9</accession>
<evidence type="ECO:0000313" key="2">
    <source>
        <dbReference type="Proteomes" id="UP000293433"/>
    </source>
</evidence>
<reference evidence="1 2" key="1">
    <citation type="submission" date="2019-02" db="EMBL/GenBank/DDBJ databases">
        <title>Genomic Encyclopedia of Type Strains, Phase IV (KMG-IV): sequencing the most valuable type-strain genomes for metagenomic binning, comparative biology and taxonomic classification.</title>
        <authorList>
            <person name="Goeker M."/>
        </authorList>
    </citation>
    <scope>NUCLEOTIDE SEQUENCE [LARGE SCALE GENOMIC DNA]</scope>
    <source>
        <strain evidence="1 2">DSM 10617</strain>
    </source>
</reference>
<evidence type="ECO:0000313" key="1">
    <source>
        <dbReference type="EMBL" id="RZS52924.1"/>
    </source>
</evidence>
<name>A0A4Q7LFI9_9BURK</name>
<keyword evidence="2" id="KW-1185">Reference proteome</keyword>
<protein>
    <submittedName>
        <fullName evidence="1">Uncharacterized protein</fullName>
    </submittedName>
</protein>
<dbReference type="EMBL" id="SGWV01000010">
    <property type="protein sequence ID" value="RZS52924.1"/>
    <property type="molecule type" value="Genomic_DNA"/>
</dbReference>
<proteinExistence type="predicted"/>
<comment type="caution">
    <text evidence="1">The sequence shown here is derived from an EMBL/GenBank/DDBJ whole genome shotgun (WGS) entry which is preliminary data.</text>
</comment>
<gene>
    <name evidence="1" type="ORF">EV685_2546</name>
</gene>